<reference evidence="4" key="1">
    <citation type="submission" date="2020-05" db="EMBL/GenBank/DDBJ databases">
        <authorList>
            <person name="Chiriac C."/>
            <person name="Salcher M."/>
            <person name="Ghai R."/>
            <person name="Kavagutti S V."/>
        </authorList>
    </citation>
    <scope>NUCLEOTIDE SEQUENCE</scope>
</reference>
<dbReference type="Pfam" id="PF00378">
    <property type="entry name" value="ECH_1"/>
    <property type="match status" value="1"/>
</dbReference>
<accession>A0A6J5YUG2</accession>
<dbReference type="InterPro" id="IPR051053">
    <property type="entry name" value="ECH/Chromodomain_protein"/>
</dbReference>
<evidence type="ECO:0000256" key="3">
    <source>
        <dbReference type="ARBA" id="ARBA00023235"/>
    </source>
</evidence>
<organism evidence="4">
    <name type="scientific">freshwater metagenome</name>
    <dbReference type="NCBI Taxonomy" id="449393"/>
    <lineage>
        <taxon>unclassified sequences</taxon>
        <taxon>metagenomes</taxon>
        <taxon>ecological metagenomes</taxon>
    </lineage>
</organism>
<proteinExistence type="predicted"/>
<evidence type="ECO:0000256" key="2">
    <source>
        <dbReference type="ARBA" id="ARBA00023140"/>
    </source>
</evidence>
<dbReference type="EMBL" id="CAESAG010000027">
    <property type="protein sequence ID" value="CAB4332552.1"/>
    <property type="molecule type" value="Genomic_DNA"/>
</dbReference>
<protein>
    <submittedName>
        <fullName evidence="4">Unannotated protein</fullName>
    </submittedName>
</protein>
<dbReference type="Gene3D" id="3.90.226.10">
    <property type="entry name" value="2-enoyl-CoA Hydratase, Chain A, domain 1"/>
    <property type="match status" value="1"/>
</dbReference>
<name>A0A6J5YUG2_9ZZZZ</name>
<keyword evidence="3" id="KW-0413">Isomerase</keyword>
<keyword evidence="2" id="KW-0576">Peroxisome</keyword>
<gene>
    <name evidence="4" type="ORF">UFOPK4080_00297</name>
</gene>
<dbReference type="InterPro" id="IPR001753">
    <property type="entry name" value="Enoyl-CoA_hydra/iso"/>
</dbReference>
<sequence length="225" mass="23843">MNALTRDMYAGLASALNEAAGDFSVRAVVLSSEGDHFTAGNDIKDFMANPPTEESSDVARFLASLLEFPKPLIAAVKGNAVGVGTTMLLHCDIVIAAPNAKFSMPFTSLGLVPEAGSSKLFPDLVGYQRAARIFMTGESFSAEEAKEMGLVETIASDAEANAMEVAEKISNQPPQAIINTKALMKAGKHDAVAAVMKAEFQIFALALQSEEAATAFMNFMSKKNK</sequence>
<dbReference type="CDD" id="cd06558">
    <property type="entry name" value="crotonase-like"/>
    <property type="match status" value="1"/>
</dbReference>
<evidence type="ECO:0000256" key="1">
    <source>
        <dbReference type="ARBA" id="ARBA00004275"/>
    </source>
</evidence>
<dbReference type="AlphaFoldDB" id="A0A6J5YUG2"/>
<dbReference type="SUPFAM" id="SSF52096">
    <property type="entry name" value="ClpP/crotonase"/>
    <property type="match status" value="1"/>
</dbReference>
<comment type="subcellular location">
    <subcellularLocation>
        <location evidence="1">Peroxisome</location>
    </subcellularLocation>
</comment>
<dbReference type="GO" id="GO:0005777">
    <property type="term" value="C:peroxisome"/>
    <property type="evidence" value="ECO:0007669"/>
    <property type="project" value="UniProtKB-SubCell"/>
</dbReference>
<dbReference type="PANTHER" id="PTHR43684:SF1">
    <property type="entry name" value="ENOYL-COA DELTA ISOMERASE 2"/>
    <property type="match status" value="1"/>
</dbReference>
<evidence type="ECO:0000313" key="4">
    <source>
        <dbReference type="EMBL" id="CAB4332552.1"/>
    </source>
</evidence>
<dbReference type="InterPro" id="IPR029045">
    <property type="entry name" value="ClpP/crotonase-like_dom_sf"/>
</dbReference>
<dbReference type="GO" id="GO:0004165">
    <property type="term" value="F:delta(3)-delta(2)-enoyl-CoA isomerase activity"/>
    <property type="evidence" value="ECO:0007669"/>
    <property type="project" value="UniProtKB-ARBA"/>
</dbReference>
<dbReference type="PANTHER" id="PTHR43684">
    <property type="match status" value="1"/>
</dbReference>